<dbReference type="Gene3D" id="3.30.1490.120">
    <property type="entry name" value="RNA polymerase Rpb7-like, N-terminal domain"/>
    <property type="match status" value="1"/>
</dbReference>
<feature type="domain" description="RNA polymerase Rpb7-like N-terminal" evidence="18">
    <location>
        <begin position="8"/>
        <end position="64"/>
    </location>
</feature>
<dbReference type="FunFam" id="3.90.1150.10:FF:000008">
    <property type="entry name" value="Cystathionine gamma-synthase"/>
    <property type="match status" value="1"/>
</dbReference>
<dbReference type="FunFam" id="2.40.50.140:FF:000221">
    <property type="entry name" value="DNA-directed RNA polymerase III subunit"/>
    <property type="match status" value="1"/>
</dbReference>
<evidence type="ECO:0000256" key="7">
    <source>
        <dbReference type="ARBA" id="ARBA00022478"/>
    </source>
</evidence>
<dbReference type="STRING" id="1196081.A0A364LA54"/>
<dbReference type="GO" id="GO:0004123">
    <property type="term" value="F:cystathionine gamma-lyase activity"/>
    <property type="evidence" value="ECO:0007669"/>
    <property type="project" value="TreeGrafter"/>
</dbReference>
<evidence type="ECO:0000259" key="19">
    <source>
        <dbReference type="Pfam" id="PF08292"/>
    </source>
</evidence>
<evidence type="ECO:0000313" key="21">
    <source>
        <dbReference type="Proteomes" id="UP000249363"/>
    </source>
</evidence>
<dbReference type="FunFam" id="3.30.1490.120:FF:000001">
    <property type="entry name" value="DNA-directed RNA polymerase II subunit RPB7"/>
    <property type="match status" value="1"/>
</dbReference>
<evidence type="ECO:0000256" key="4">
    <source>
        <dbReference type="ARBA" id="ARBA00009077"/>
    </source>
</evidence>
<evidence type="ECO:0000256" key="8">
    <source>
        <dbReference type="ARBA" id="ARBA00022898"/>
    </source>
</evidence>
<evidence type="ECO:0000259" key="18">
    <source>
        <dbReference type="Pfam" id="PF03876"/>
    </source>
</evidence>
<dbReference type="GO" id="GO:0030170">
    <property type="term" value="F:pyridoxal phosphate binding"/>
    <property type="evidence" value="ECO:0007669"/>
    <property type="project" value="InterPro"/>
</dbReference>
<name>A0A364LA54_TALAM</name>
<dbReference type="AlphaFoldDB" id="A0A364LA54"/>
<dbReference type="OrthoDB" id="3512640at2759"/>
<evidence type="ECO:0000256" key="14">
    <source>
        <dbReference type="ARBA" id="ARBA00072526"/>
    </source>
</evidence>
<dbReference type="PANTHER" id="PTHR11808:SF15">
    <property type="entry name" value="CYSTATHIONINE GAMMA-LYASE"/>
    <property type="match status" value="1"/>
</dbReference>
<dbReference type="InterPro" id="IPR036898">
    <property type="entry name" value="RNA_pol_Rpb7-like_N_sf"/>
</dbReference>
<comment type="similarity">
    <text evidence="4 17">Belongs to the trans-sulfuration enzymes family.</text>
</comment>
<dbReference type="InterPro" id="IPR015421">
    <property type="entry name" value="PyrdxlP-dep_Trfase_major"/>
</dbReference>
<proteinExistence type="inferred from homology"/>
<dbReference type="EMBL" id="MIKG01000020">
    <property type="protein sequence ID" value="RAO72700.1"/>
    <property type="molecule type" value="Genomic_DNA"/>
</dbReference>
<evidence type="ECO:0000256" key="3">
    <source>
        <dbReference type="ARBA" id="ARBA00005038"/>
    </source>
</evidence>
<evidence type="ECO:0000256" key="12">
    <source>
        <dbReference type="ARBA" id="ARBA00023242"/>
    </source>
</evidence>
<dbReference type="SUPFAM" id="SSF88798">
    <property type="entry name" value="N-terminal, heterodimerisation domain of RBP7 (RpoE)"/>
    <property type="match status" value="1"/>
</dbReference>
<keyword evidence="21" id="KW-1185">Reference proteome</keyword>
<keyword evidence="11" id="KW-0456">Lyase</keyword>
<dbReference type="RefSeq" id="XP_040737214.1">
    <property type="nucleotide sequence ID" value="XM_040881548.1"/>
</dbReference>
<dbReference type="Gene3D" id="3.90.1150.10">
    <property type="entry name" value="Aspartate Aminotransferase, domain 1"/>
    <property type="match status" value="1"/>
</dbReference>
<dbReference type="InterPro" id="IPR012340">
    <property type="entry name" value="NA-bd_OB-fold"/>
</dbReference>
<accession>A0A364LA54</accession>
<dbReference type="GO" id="GO:0019343">
    <property type="term" value="P:cysteine biosynthetic process via cystathionine"/>
    <property type="evidence" value="ECO:0007669"/>
    <property type="project" value="TreeGrafter"/>
</dbReference>
<evidence type="ECO:0000256" key="16">
    <source>
        <dbReference type="ARBA" id="ARBA00077605"/>
    </source>
</evidence>
<dbReference type="PANTHER" id="PTHR11808">
    <property type="entry name" value="TRANS-SULFURATION ENZYME FAMILY MEMBER"/>
    <property type="match status" value="1"/>
</dbReference>
<dbReference type="Gene3D" id="3.40.640.10">
    <property type="entry name" value="Type I PLP-dependent aspartate aminotransferase-like (Major domain)"/>
    <property type="match status" value="1"/>
</dbReference>
<comment type="caution">
    <text evidence="20">The sequence shown here is derived from an EMBL/GenBank/DDBJ whole genome shotgun (WGS) entry which is preliminary data.</text>
</comment>
<dbReference type="Pfam" id="PF03876">
    <property type="entry name" value="SHS2_Rpb7-N"/>
    <property type="match status" value="1"/>
</dbReference>
<dbReference type="GeneID" id="63797926"/>
<dbReference type="GO" id="GO:0019346">
    <property type="term" value="P:transsulfuration"/>
    <property type="evidence" value="ECO:0007669"/>
    <property type="project" value="InterPro"/>
</dbReference>
<dbReference type="GO" id="GO:0006351">
    <property type="term" value="P:DNA-templated transcription"/>
    <property type="evidence" value="ECO:0007669"/>
    <property type="project" value="InterPro"/>
</dbReference>
<organism evidence="20 21">
    <name type="scientific">Talaromyces amestolkiae</name>
    <dbReference type="NCBI Taxonomy" id="1196081"/>
    <lineage>
        <taxon>Eukaryota</taxon>
        <taxon>Fungi</taxon>
        <taxon>Dikarya</taxon>
        <taxon>Ascomycota</taxon>
        <taxon>Pezizomycotina</taxon>
        <taxon>Eurotiomycetes</taxon>
        <taxon>Eurotiomycetidae</taxon>
        <taxon>Eurotiales</taxon>
        <taxon>Trichocomaceae</taxon>
        <taxon>Talaromyces</taxon>
        <taxon>Talaromyces sect. Talaromyces</taxon>
    </lineage>
</organism>
<dbReference type="InterPro" id="IPR015422">
    <property type="entry name" value="PyrdxlP-dep_Trfase_small"/>
</dbReference>
<sequence>MFLLATISDLVQIRPEDFSKFSAVAIEDNINEKYANKVIQKIGLCIGFYDLLKSSDGLIGHGTGLVNVNVTFRIIVFRPFKGEILLGKIASSSEEGLKIHMEFFGDIFVPGTLLFEGSRFDLGENLWLWQTEAPDPYWYDIGEIVRFRVESEEWHDQRPTGPDRAEAQTAAENQPPYSIRASMMMEGLGLIAWWDHFEEAVAALEHARYALAFSSGSATTATILQSLAAGSHVVSVSDVYGGTHRYFTKVAAAHGVNVTFTPTLEIGTEAILKPDTKLIWIESPTNPTLSLVDIREVTNIAHRHGILVVVDNTFMSPYIQNPLDHGADIVVHSVTKYINGHSDVLMGVAAFNSPELKDRLTFLQNAIGAVPSPFDCWLAHRGLKTLHLRAREATKNATAVAKVLEASALIKSVNYPGIDSHPQRHIAKKQHRDGMGGGMLSFRIHGGHAAAERFCQKVRVFVLAESLGGIESLCEVPSSMTHAGIPKEQREAAGVFDDLVRLSCGIEDADDLTADILQALEKSVAPNGA</sequence>
<keyword evidence="10" id="KW-0198">Cysteine biosynthesis</keyword>
<dbReference type="Pfam" id="PF08292">
    <property type="entry name" value="RNA_pol_Rbc25"/>
    <property type="match status" value="1"/>
</dbReference>
<evidence type="ECO:0000256" key="13">
    <source>
        <dbReference type="ARBA" id="ARBA00029853"/>
    </source>
</evidence>
<keyword evidence="7" id="KW-0240">DNA-directed RNA polymerase</keyword>
<dbReference type="GO" id="GO:0005737">
    <property type="term" value="C:cytoplasm"/>
    <property type="evidence" value="ECO:0007669"/>
    <property type="project" value="TreeGrafter"/>
</dbReference>
<evidence type="ECO:0000256" key="1">
    <source>
        <dbReference type="ARBA" id="ARBA00001933"/>
    </source>
</evidence>
<dbReference type="Proteomes" id="UP000249363">
    <property type="component" value="Unassembled WGS sequence"/>
</dbReference>
<evidence type="ECO:0000256" key="10">
    <source>
        <dbReference type="ARBA" id="ARBA00023192"/>
    </source>
</evidence>
<evidence type="ECO:0000256" key="2">
    <source>
        <dbReference type="ARBA" id="ARBA00004123"/>
    </source>
</evidence>
<evidence type="ECO:0000313" key="20">
    <source>
        <dbReference type="EMBL" id="RAO72700.1"/>
    </source>
</evidence>
<dbReference type="InterPro" id="IPR000277">
    <property type="entry name" value="Cys/Met-Metab_PyrdxlP-dep_enz"/>
</dbReference>
<comment type="cofactor">
    <cofactor evidence="1 17">
        <name>pyridoxal 5'-phosphate</name>
        <dbReference type="ChEBI" id="CHEBI:597326"/>
    </cofactor>
</comment>
<protein>
    <recommendedName>
        <fullName evidence="14">DNA-directed RNA polymerase III subunit RPC8</fullName>
        <ecNumber evidence="6">4.4.1.1</ecNumber>
    </recommendedName>
    <alternativeName>
        <fullName evidence="15">DNA-directed RNA polymerase III subunit rpc8</fullName>
    </alternativeName>
    <alternativeName>
        <fullName evidence="13">Gamma-cystathionase</fullName>
    </alternativeName>
    <alternativeName>
        <fullName evidence="16">RNA polymerase III subunit C25</fullName>
    </alternativeName>
</protein>
<evidence type="ECO:0000256" key="9">
    <source>
        <dbReference type="ARBA" id="ARBA00023163"/>
    </source>
</evidence>
<keyword evidence="10" id="KW-0028">Amino-acid biosynthesis</keyword>
<evidence type="ECO:0000256" key="5">
    <source>
        <dbReference type="ARBA" id="ARBA00009307"/>
    </source>
</evidence>
<dbReference type="SUPFAM" id="SSF53383">
    <property type="entry name" value="PLP-dependent transferases"/>
    <property type="match status" value="1"/>
</dbReference>
<dbReference type="InterPro" id="IPR005576">
    <property type="entry name" value="Rpb7-like_N"/>
</dbReference>
<keyword evidence="8 17" id="KW-0663">Pyridoxal phosphate</keyword>
<dbReference type="EC" id="4.4.1.1" evidence="6"/>
<keyword evidence="12" id="KW-0539">Nucleus</keyword>
<gene>
    <name evidence="20" type="ORF">BHQ10_008712</name>
</gene>
<evidence type="ECO:0000256" key="6">
    <source>
        <dbReference type="ARBA" id="ARBA00012085"/>
    </source>
</evidence>
<dbReference type="Pfam" id="PF01053">
    <property type="entry name" value="Cys_Met_Meta_PP"/>
    <property type="match status" value="1"/>
</dbReference>
<dbReference type="CDD" id="cd00614">
    <property type="entry name" value="CGS_like"/>
    <property type="match status" value="1"/>
</dbReference>
<dbReference type="InterPro" id="IPR013238">
    <property type="entry name" value="RNA_pol_III_Rbc25"/>
</dbReference>
<dbReference type="InterPro" id="IPR015424">
    <property type="entry name" value="PyrdxlP-dep_Trfase"/>
</dbReference>
<comment type="pathway">
    <text evidence="3">Amino-acid biosynthesis; L-cysteine biosynthesis; L-cysteine from L-homocysteine and L-serine: step 2/2.</text>
</comment>
<comment type="similarity">
    <text evidence="5">Belongs to the eukaryotic RPB7/RPC8 RNA polymerase subunit family.</text>
</comment>
<evidence type="ECO:0000256" key="15">
    <source>
        <dbReference type="ARBA" id="ARBA00073027"/>
    </source>
</evidence>
<dbReference type="GO" id="GO:0005666">
    <property type="term" value="C:RNA polymerase III complex"/>
    <property type="evidence" value="ECO:0007669"/>
    <property type="project" value="UniProtKB-ARBA"/>
</dbReference>
<dbReference type="Gene3D" id="2.40.50.140">
    <property type="entry name" value="Nucleic acid-binding proteins"/>
    <property type="match status" value="1"/>
</dbReference>
<keyword evidence="9" id="KW-0804">Transcription</keyword>
<comment type="subcellular location">
    <subcellularLocation>
        <location evidence="2">Nucleus</location>
    </subcellularLocation>
</comment>
<evidence type="ECO:0000256" key="17">
    <source>
        <dbReference type="RuleBase" id="RU362118"/>
    </source>
</evidence>
<feature type="domain" description="RNA polymerase III subunit Rpc25" evidence="19">
    <location>
        <begin position="83"/>
        <end position="194"/>
    </location>
</feature>
<dbReference type="CDD" id="cd04330">
    <property type="entry name" value="RNAP_III_Rpc25_N"/>
    <property type="match status" value="1"/>
</dbReference>
<evidence type="ECO:0000256" key="11">
    <source>
        <dbReference type="ARBA" id="ARBA00023239"/>
    </source>
</evidence>
<dbReference type="SUPFAM" id="SSF50249">
    <property type="entry name" value="Nucleic acid-binding proteins"/>
    <property type="match status" value="1"/>
</dbReference>
<dbReference type="FunFam" id="3.40.640.10:FF:000046">
    <property type="entry name" value="Cystathionine gamma-lyase"/>
    <property type="match status" value="1"/>
</dbReference>
<reference evidence="20 21" key="1">
    <citation type="journal article" date="2017" name="Biotechnol. Biofuels">
        <title>Differential beta-glucosidase expression as a function of carbon source availability in Talaromyces amestolkiae: a genomic and proteomic approach.</title>
        <authorList>
            <person name="de Eugenio L.I."/>
            <person name="Mendez-Liter J.A."/>
            <person name="Nieto-Dominguez M."/>
            <person name="Alonso L."/>
            <person name="Gil-Munoz J."/>
            <person name="Barriuso J."/>
            <person name="Prieto A."/>
            <person name="Martinez M.J."/>
        </authorList>
    </citation>
    <scope>NUCLEOTIDE SEQUENCE [LARGE SCALE GENOMIC DNA]</scope>
    <source>
        <strain evidence="20 21">CIB</strain>
    </source>
</reference>